<feature type="compositionally biased region" description="Polar residues" evidence="1">
    <location>
        <begin position="35"/>
        <end position="44"/>
    </location>
</feature>
<dbReference type="Gene3D" id="2.60.120.620">
    <property type="entry name" value="q2cbj1_9rhob like domain"/>
    <property type="match status" value="1"/>
</dbReference>
<dbReference type="OrthoDB" id="45168at2759"/>
<feature type="region of interest" description="Disordered" evidence="1">
    <location>
        <begin position="334"/>
        <end position="367"/>
    </location>
</feature>
<name>A0A4P9W3I3_9FUNG</name>
<dbReference type="AlphaFoldDB" id="A0A4P9W3I3"/>
<organism evidence="2 3">
    <name type="scientific">Blyttiomyces helicus</name>
    <dbReference type="NCBI Taxonomy" id="388810"/>
    <lineage>
        <taxon>Eukaryota</taxon>
        <taxon>Fungi</taxon>
        <taxon>Fungi incertae sedis</taxon>
        <taxon>Chytridiomycota</taxon>
        <taxon>Chytridiomycota incertae sedis</taxon>
        <taxon>Chytridiomycetes</taxon>
        <taxon>Chytridiomycetes incertae sedis</taxon>
        <taxon>Blyttiomyces</taxon>
    </lineage>
</organism>
<reference evidence="3" key="1">
    <citation type="journal article" date="2018" name="Nat. Microbiol.">
        <title>Leveraging single-cell genomics to expand the fungal tree of life.</title>
        <authorList>
            <person name="Ahrendt S.R."/>
            <person name="Quandt C.A."/>
            <person name="Ciobanu D."/>
            <person name="Clum A."/>
            <person name="Salamov A."/>
            <person name="Andreopoulos B."/>
            <person name="Cheng J.F."/>
            <person name="Woyke T."/>
            <person name="Pelin A."/>
            <person name="Henrissat B."/>
            <person name="Reynolds N.K."/>
            <person name="Benny G.L."/>
            <person name="Smith M.E."/>
            <person name="James T.Y."/>
            <person name="Grigoriev I.V."/>
        </authorList>
    </citation>
    <scope>NUCLEOTIDE SEQUENCE [LARGE SCALE GENOMIC DNA]</scope>
</reference>
<gene>
    <name evidence="2" type="ORF">BDK51DRAFT_32565</name>
</gene>
<protein>
    <recommendedName>
        <fullName evidence="4">Phytanoyl-CoA dioxygenase family protein</fullName>
    </recommendedName>
</protein>
<dbReference type="InterPro" id="IPR008775">
    <property type="entry name" value="Phytyl_CoA_dOase-like"/>
</dbReference>
<dbReference type="Pfam" id="PF05721">
    <property type="entry name" value="PhyH"/>
    <property type="match status" value="1"/>
</dbReference>
<evidence type="ECO:0000256" key="1">
    <source>
        <dbReference type="SAM" id="MobiDB-lite"/>
    </source>
</evidence>
<feature type="region of interest" description="Disordered" evidence="1">
    <location>
        <begin position="35"/>
        <end position="55"/>
    </location>
</feature>
<dbReference type="EMBL" id="KZ999831">
    <property type="protein sequence ID" value="RKO84696.1"/>
    <property type="molecule type" value="Genomic_DNA"/>
</dbReference>
<evidence type="ECO:0000313" key="3">
    <source>
        <dbReference type="Proteomes" id="UP000269721"/>
    </source>
</evidence>
<keyword evidence="3" id="KW-1185">Reference proteome</keyword>
<dbReference type="SUPFAM" id="SSF51197">
    <property type="entry name" value="Clavaminate synthase-like"/>
    <property type="match status" value="1"/>
</dbReference>
<proteinExistence type="predicted"/>
<feature type="compositionally biased region" description="Basic residues" evidence="1">
    <location>
        <begin position="356"/>
        <end position="366"/>
    </location>
</feature>
<evidence type="ECO:0008006" key="4">
    <source>
        <dbReference type="Google" id="ProtNLM"/>
    </source>
</evidence>
<accession>A0A4P9W3I3</accession>
<evidence type="ECO:0000313" key="2">
    <source>
        <dbReference type="EMBL" id="RKO84696.1"/>
    </source>
</evidence>
<sequence length="407" mass="44501">MPSPDDPLHALNQSLEDLITPEYWKSLCPNLTVSRSLPQTSTPLTEPPGNSIRDRVLRDGFTPLEGTTTPTTGVTPGTGLGAPIPWSINLAHLVTGIQTLAEHGWPAWYIAMYDETWLLGHEISDVVFRATGNLPSLDFLAWHVDPREGQTGFSPHRDRQPADPPSTFRADGTARYTTVWVALTDAVPQNSCLYVIPAPFDPFYIKGDDLSADANDPLSVLTPTARDYQHIRAVPLRAGAALLFTHRLVHWAGRGDSLHPTPRVSLAWVFTDPGYEPPCFGLENLPLPPVHLRAALACGQSVVYRKRFKTGEMAEPYAAKIRAEYQWAEWERKTEGAGGEAPAGTPTKQKPERAAGKGRKRSKAARRAAVETVVDEIISPHPVEGLETGLMGLMFGGDISDLSDLEV</sequence>
<dbReference type="Proteomes" id="UP000269721">
    <property type="component" value="Unassembled WGS sequence"/>
</dbReference>